<name>A0AAE0YT58_9GAST</name>
<proteinExistence type="predicted"/>
<accession>A0AAE0YT58</accession>
<keyword evidence="2" id="KW-1185">Reference proteome</keyword>
<evidence type="ECO:0000313" key="2">
    <source>
        <dbReference type="Proteomes" id="UP001283361"/>
    </source>
</evidence>
<gene>
    <name evidence="1" type="ORF">RRG08_045090</name>
</gene>
<sequence length="269" mass="30119">MLLADDDIVSAAWYFCRTQAPTTMPCEVIFDGTQAFKRVAGLSDTRTRNSRTRHLSERTAPEQLVILSWLNIERVVGSYQVRANSAHPEMRALCSSIFHLFTQFYVIKVFVDCPPFHPVLCGQGVRRLPTFSPIAMWVRVRRFFTFSPNAMWSRCSSIVHLFTQCYVVKVFVDCPPFHPLSLPQLSPLAYIPSVHSSVLSVLLHSGPSLVQYSSLFVILCVSYHLPSLPLLVTFYSCPLPPPTPVPLPPHNFSHPFSPLSSVAPSALSS</sequence>
<dbReference type="AlphaFoldDB" id="A0AAE0YT58"/>
<reference evidence="1" key="1">
    <citation type="journal article" date="2023" name="G3 (Bethesda)">
        <title>A reference genome for the long-term kleptoplast-retaining sea slug Elysia crispata morphotype clarki.</title>
        <authorList>
            <person name="Eastman K.E."/>
            <person name="Pendleton A.L."/>
            <person name="Shaikh M.A."/>
            <person name="Suttiyut T."/>
            <person name="Ogas R."/>
            <person name="Tomko P."/>
            <person name="Gavelis G."/>
            <person name="Widhalm J.R."/>
            <person name="Wisecaver J.H."/>
        </authorList>
    </citation>
    <scope>NUCLEOTIDE SEQUENCE</scope>
    <source>
        <strain evidence="1">ECLA1</strain>
    </source>
</reference>
<dbReference type="Proteomes" id="UP001283361">
    <property type="component" value="Unassembled WGS sequence"/>
</dbReference>
<evidence type="ECO:0000313" key="1">
    <source>
        <dbReference type="EMBL" id="KAK3756575.1"/>
    </source>
</evidence>
<organism evidence="1 2">
    <name type="scientific">Elysia crispata</name>
    <name type="common">lettuce slug</name>
    <dbReference type="NCBI Taxonomy" id="231223"/>
    <lineage>
        <taxon>Eukaryota</taxon>
        <taxon>Metazoa</taxon>
        <taxon>Spiralia</taxon>
        <taxon>Lophotrochozoa</taxon>
        <taxon>Mollusca</taxon>
        <taxon>Gastropoda</taxon>
        <taxon>Heterobranchia</taxon>
        <taxon>Euthyneura</taxon>
        <taxon>Panpulmonata</taxon>
        <taxon>Sacoglossa</taxon>
        <taxon>Placobranchoidea</taxon>
        <taxon>Plakobranchidae</taxon>
        <taxon>Elysia</taxon>
    </lineage>
</organism>
<protein>
    <submittedName>
        <fullName evidence="1">Uncharacterized protein</fullName>
    </submittedName>
</protein>
<dbReference type="EMBL" id="JAWDGP010005492">
    <property type="protein sequence ID" value="KAK3756575.1"/>
    <property type="molecule type" value="Genomic_DNA"/>
</dbReference>
<comment type="caution">
    <text evidence="1">The sequence shown here is derived from an EMBL/GenBank/DDBJ whole genome shotgun (WGS) entry which is preliminary data.</text>
</comment>